<keyword evidence="4 7" id="KW-0812">Transmembrane</keyword>
<proteinExistence type="predicted"/>
<dbReference type="GeneID" id="78295728"/>
<organism evidence="8 9">
    <name type="scientific">Victivallis vadensis</name>
    <dbReference type="NCBI Taxonomy" id="172901"/>
    <lineage>
        <taxon>Bacteria</taxon>
        <taxon>Pseudomonadati</taxon>
        <taxon>Lentisphaerota</taxon>
        <taxon>Lentisphaeria</taxon>
        <taxon>Victivallales</taxon>
        <taxon>Victivallaceae</taxon>
        <taxon>Victivallis</taxon>
    </lineage>
</organism>
<evidence type="ECO:0000256" key="5">
    <source>
        <dbReference type="ARBA" id="ARBA00022989"/>
    </source>
</evidence>
<dbReference type="RefSeq" id="WP_116884434.1">
    <property type="nucleotide sequence ID" value="NZ_CABMMC010000035.1"/>
</dbReference>
<feature type="transmembrane region" description="Helical" evidence="7">
    <location>
        <begin position="94"/>
        <end position="120"/>
    </location>
</feature>
<name>A0A2U1AUB1_9BACT</name>
<dbReference type="Pfam" id="PF01554">
    <property type="entry name" value="MatE"/>
    <property type="match status" value="2"/>
</dbReference>
<evidence type="ECO:0000256" key="7">
    <source>
        <dbReference type="SAM" id="Phobius"/>
    </source>
</evidence>
<evidence type="ECO:0000256" key="6">
    <source>
        <dbReference type="ARBA" id="ARBA00023136"/>
    </source>
</evidence>
<protein>
    <submittedName>
        <fullName evidence="8">Putative MATE family efflux protein</fullName>
    </submittedName>
</protein>
<evidence type="ECO:0000256" key="3">
    <source>
        <dbReference type="ARBA" id="ARBA00022475"/>
    </source>
</evidence>
<feature type="transmembrane region" description="Helical" evidence="7">
    <location>
        <begin position="242"/>
        <end position="267"/>
    </location>
</feature>
<dbReference type="Proteomes" id="UP000245959">
    <property type="component" value="Unassembled WGS sequence"/>
</dbReference>
<dbReference type="InterPro" id="IPR048279">
    <property type="entry name" value="MdtK-like"/>
</dbReference>
<evidence type="ECO:0000256" key="1">
    <source>
        <dbReference type="ARBA" id="ARBA00004651"/>
    </source>
</evidence>
<dbReference type="InterPro" id="IPR052031">
    <property type="entry name" value="Membrane_Transporter-Flippase"/>
</dbReference>
<feature type="transmembrane region" description="Helical" evidence="7">
    <location>
        <begin position="50"/>
        <end position="73"/>
    </location>
</feature>
<keyword evidence="5 7" id="KW-1133">Transmembrane helix</keyword>
<feature type="transmembrane region" description="Helical" evidence="7">
    <location>
        <begin position="326"/>
        <end position="346"/>
    </location>
</feature>
<keyword evidence="2" id="KW-0813">Transport</keyword>
<dbReference type="NCBIfam" id="TIGR00797">
    <property type="entry name" value="matE"/>
    <property type="match status" value="1"/>
</dbReference>
<feature type="transmembrane region" description="Helical" evidence="7">
    <location>
        <begin position="140"/>
        <end position="159"/>
    </location>
</feature>
<dbReference type="GO" id="GO:0015297">
    <property type="term" value="F:antiporter activity"/>
    <property type="evidence" value="ECO:0007669"/>
    <property type="project" value="InterPro"/>
</dbReference>
<comment type="subcellular location">
    <subcellularLocation>
        <location evidence="1">Cell membrane</location>
        <topology evidence="1">Multi-pass membrane protein</topology>
    </subcellularLocation>
</comment>
<dbReference type="OrthoDB" id="9806302at2"/>
<sequence>MLKKDNAAYTRGSIEGTMLKTGFAMLAGTLAMSGYNIADTYFVGQLGKSPLAAMGFTFPVIMLIGCLFHGLASGVMTTSAQALGGGRKSKAAKLVTSGVLLIFAISLVLALLGMSTTGWIFEKFGATGETLEQVKGYMNIWYFGCATASLSMTGNDLLIAAGDSKVASGMMIVGMIINVVFDPLFIFGWGPVPAMGIRGAALATIGSQLVATIAVLTILYRRHGLLRFERIPWKRLKSSWKLIIRFAVPASIGMLMMPIGSAIITRITAAFGDTAVAATAAAGRLEMVAFIFPMALGIPLLSMVGQNYGARLYSRIRVCRRFSMRFAFLFLLAMAVIYFFTAPVLVRFFSPDRDVQKIMTLCMYIIPWGFGMIEIHRYSGFFFTGCGRPAVAAWLNALRILGLMIPLSLLALYLHSLEALFAARLIADVLAGGIGFWLARRMTRQLPEDGMPPPVYAPVSWSRFLPNRLQAFAAAQAHVDSASDTQ</sequence>
<dbReference type="GO" id="GO:0005886">
    <property type="term" value="C:plasma membrane"/>
    <property type="evidence" value="ECO:0007669"/>
    <property type="project" value="UniProtKB-SubCell"/>
</dbReference>
<feature type="transmembrane region" description="Helical" evidence="7">
    <location>
        <begin position="201"/>
        <end position="221"/>
    </location>
</feature>
<keyword evidence="3" id="KW-1003">Cell membrane</keyword>
<feature type="transmembrane region" description="Helical" evidence="7">
    <location>
        <begin position="358"/>
        <end position="379"/>
    </location>
</feature>
<dbReference type="InterPro" id="IPR002528">
    <property type="entry name" value="MATE_fam"/>
</dbReference>
<reference evidence="8 9" key="1">
    <citation type="submission" date="2018-04" db="EMBL/GenBank/DDBJ databases">
        <title>Genomic Encyclopedia of Type Strains, Phase IV (KMG-IV): sequencing the most valuable type-strain genomes for metagenomic binning, comparative biology and taxonomic classification.</title>
        <authorList>
            <person name="Goeker M."/>
        </authorList>
    </citation>
    <scope>NUCLEOTIDE SEQUENCE [LARGE SCALE GENOMIC DNA]</scope>
    <source>
        <strain evidence="8 9">DSM 14823</strain>
    </source>
</reference>
<dbReference type="AlphaFoldDB" id="A0A2U1AUB1"/>
<feature type="transmembrane region" description="Helical" evidence="7">
    <location>
        <begin position="287"/>
        <end position="305"/>
    </location>
</feature>
<gene>
    <name evidence="8" type="ORF">C8D82_11813</name>
</gene>
<accession>A0A2U1AUB1</accession>
<evidence type="ECO:0000256" key="2">
    <source>
        <dbReference type="ARBA" id="ARBA00022448"/>
    </source>
</evidence>
<feature type="transmembrane region" description="Helical" evidence="7">
    <location>
        <begin position="21"/>
        <end position="38"/>
    </location>
</feature>
<evidence type="ECO:0000313" key="8">
    <source>
        <dbReference type="EMBL" id="PVY40014.1"/>
    </source>
</evidence>
<dbReference type="PANTHER" id="PTHR43549">
    <property type="entry name" value="MULTIDRUG RESISTANCE PROTEIN YPNP-RELATED"/>
    <property type="match status" value="1"/>
</dbReference>
<keyword evidence="9" id="KW-1185">Reference proteome</keyword>
<dbReference type="EMBL" id="QEKH01000018">
    <property type="protein sequence ID" value="PVY40014.1"/>
    <property type="molecule type" value="Genomic_DNA"/>
</dbReference>
<dbReference type="PANTHER" id="PTHR43549:SF3">
    <property type="entry name" value="MULTIDRUG RESISTANCE PROTEIN YPNP-RELATED"/>
    <property type="match status" value="1"/>
</dbReference>
<feature type="transmembrane region" description="Helical" evidence="7">
    <location>
        <begin position="391"/>
        <end position="413"/>
    </location>
</feature>
<evidence type="ECO:0000256" key="4">
    <source>
        <dbReference type="ARBA" id="ARBA00022692"/>
    </source>
</evidence>
<evidence type="ECO:0000313" key="9">
    <source>
        <dbReference type="Proteomes" id="UP000245959"/>
    </source>
</evidence>
<comment type="caution">
    <text evidence="8">The sequence shown here is derived from an EMBL/GenBank/DDBJ whole genome shotgun (WGS) entry which is preliminary data.</text>
</comment>
<feature type="transmembrane region" description="Helical" evidence="7">
    <location>
        <begin position="166"/>
        <end position="189"/>
    </location>
</feature>
<keyword evidence="6 7" id="KW-0472">Membrane</keyword>
<feature type="transmembrane region" description="Helical" evidence="7">
    <location>
        <begin position="419"/>
        <end position="439"/>
    </location>
</feature>
<dbReference type="GO" id="GO:0042910">
    <property type="term" value="F:xenobiotic transmembrane transporter activity"/>
    <property type="evidence" value="ECO:0007669"/>
    <property type="project" value="InterPro"/>
</dbReference>
<dbReference type="PIRSF" id="PIRSF006603">
    <property type="entry name" value="DinF"/>
    <property type="match status" value="1"/>
</dbReference>